<evidence type="ECO:0000256" key="2">
    <source>
        <dbReference type="SAM" id="Phobius"/>
    </source>
</evidence>
<evidence type="ECO:0000313" key="3">
    <source>
        <dbReference type="EMBL" id="MZJ86644.1"/>
    </source>
</evidence>
<name>A0A6L8RLM0_9ACTN</name>
<dbReference type="EMBL" id="WWTB01000025">
    <property type="protein sequence ID" value="MZJ86644.1"/>
    <property type="molecule type" value="Genomic_DNA"/>
</dbReference>
<keyword evidence="1" id="KW-0175">Coiled coil</keyword>
<proteinExistence type="predicted"/>
<reference evidence="3 4" key="1">
    <citation type="journal article" date="2019" name="Nat. Med.">
        <title>A library of human gut bacterial isolates paired with longitudinal multiomics data enables mechanistic microbiome research.</title>
        <authorList>
            <person name="Poyet M."/>
            <person name="Groussin M."/>
            <person name="Gibbons S.M."/>
            <person name="Avila-Pacheco J."/>
            <person name="Jiang X."/>
            <person name="Kearney S.M."/>
            <person name="Perrotta A.R."/>
            <person name="Berdy B."/>
            <person name="Zhao S."/>
            <person name="Lieberman T.D."/>
            <person name="Swanson P.K."/>
            <person name="Smith M."/>
            <person name="Roesemann S."/>
            <person name="Alexander J.E."/>
            <person name="Rich S.A."/>
            <person name="Livny J."/>
            <person name="Vlamakis H."/>
            <person name="Clish C."/>
            <person name="Bullock K."/>
            <person name="Deik A."/>
            <person name="Scott J."/>
            <person name="Pierce K.A."/>
            <person name="Xavier R.J."/>
            <person name="Alm E.J."/>
        </authorList>
    </citation>
    <scope>NUCLEOTIDE SEQUENCE [LARGE SCALE GENOMIC DNA]</scope>
    <source>
        <strain evidence="3 4">BIOML-A10</strain>
    </source>
</reference>
<keyword evidence="2" id="KW-0472">Membrane</keyword>
<comment type="caution">
    <text evidence="3">The sequence shown here is derived from an EMBL/GenBank/DDBJ whole genome shotgun (WGS) entry which is preliminary data.</text>
</comment>
<feature type="transmembrane region" description="Helical" evidence="2">
    <location>
        <begin position="241"/>
        <end position="265"/>
    </location>
</feature>
<organism evidence="3 4">
    <name type="scientific">Collinsella aerofaciens</name>
    <dbReference type="NCBI Taxonomy" id="74426"/>
    <lineage>
        <taxon>Bacteria</taxon>
        <taxon>Bacillati</taxon>
        <taxon>Actinomycetota</taxon>
        <taxon>Coriobacteriia</taxon>
        <taxon>Coriobacteriales</taxon>
        <taxon>Coriobacteriaceae</taxon>
        <taxon>Collinsella</taxon>
    </lineage>
</organism>
<gene>
    <name evidence="3" type="ORF">GT635_09330</name>
</gene>
<dbReference type="Proteomes" id="UP000481598">
    <property type="component" value="Unassembled WGS sequence"/>
</dbReference>
<keyword evidence="2" id="KW-1133">Transmembrane helix</keyword>
<feature type="coiled-coil region" evidence="1">
    <location>
        <begin position="168"/>
        <end position="202"/>
    </location>
</feature>
<evidence type="ECO:0000313" key="4">
    <source>
        <dbReference type="Proteomes" id="UP000481598"/>
    </source>
</evidence>
<dbReference type="AlphaFoldDB" id="A0A6L8RLM0"/>
<feature type="transmembrane region" description="Helical" evidence="2">
    <location>
        <begin position="285"/>
        <end position="304"/>
    </location>
</feature>
<protein>
    <submittedName>
        <fullName evidence="3">Uncharacterized protein</fullName>
    </submittedName>
</protein>
<sequence length="314" mass="34544">MTEQEYAKAAENIGRALSLLTSKIGTLSKPPLKVPPINAGSDDAEKRKALRDMLESLASTDDAAVLSQEDIRRASSFFAKLYGGSEPYRHRYADICDLVFNALGQSSGDLDEGVPYSVNCLAENIRIIHEYLTKHGLCDQAKSVLKLADHIDLEKTRLSHDIEQQQAMRAFKTAIAEVKAERDEADQKRAELEREFDERLDKTRMEYIAILGVFAAVVLAFNGGVGFSTSAMGALGIDGGIRAIVLLAALVGFVLINTVCILLIFIWKMSFNHRKVELGNWPRNCLIAADVALVFIMAAMMALSHPGLREFIGL</sequence>
<feature type="transmembrane region" description="Helical" evidence="2">
    <location>
        <begin position="207"/>
        <end position="229"/>
    </location>
</feature>
<keyword evidence="2" id="KW-0812">Transmembrane</keyword>
<dbReference type="RefSeq" id="WP_161154747.1">
    <property type="nucleotide sequence ID" value="NZ_WWSY01000001.1"/>
</dbReference>
<accession>A0A6L8RLM0</accession>
<evidence type="ECO:0000256" key="1">
    <source>
        <dbReference type="SAM" id="Coils"/>
    </source>
</evidence>